<dbReference type="RefSeq" id="XP_066702769.1">
    <property type="nucleotide sequence ID" value="XM_066840142.1"/>
</dbReference>
<sequence length="348" mass="38155">MAQKRAHQGDPVSLYAGGDRPMWVDYVPASWRPFIQLTRINFAAPVLLVYFPHLYGVLQTAIVRRQNRNNGGAVDDDGGPVPLRDVLRVALLLLGGSFFYSMAAHAWDDIVDAPLDRLMARTRNRPVARGAVSVRAALVFTLAQALLAASFFLVLPRAAARCAVPSVVSCFYYPWAKRHTHLPQLVLGFCLAWGVMTGSASLGSTYGDNNHQGRRAVWEDAARLSLVLVCTLWTVIYDTIYASIDVPEDLRLGLMSTAVLFRHRLKPFLGVMLGGMGLCLAYCGAASGMGLWYFLFAVGGSFVPIGWMIYRVDLSSTTSCYRWFSRGFWLPGLAIMVGLGAELLATPG</sequence>
<feature type="transmembrane region" description="Helical" evidence="9">
    <location>
        <begin position="40"/>
        <end position="58"/>
    </location>
</feature>
<keyword evidence="11" id="KW-1185">Reference proteome</keyword>
<gene>
    <name evidence="10" type="ORF">PG986_003920</name>
</gene>
<keyword evidence="6 9" id="KW-0812">Transmembrane</keyword>
<evidence type="ECO:0000313" key="11">
    <source>
        <dbReference type="Proteomes" id="UP001391051"/>
    </source>
</evidence>
<comment type="subcellular location">
    <subcellularLocation>
        <location evidence="2">Membrane</location>
        <topology evidence="2">Multi-pass membrane protein</topology>
    </subcellularLocation>
</comment>
<dbReference type="EMBL" id="JAQQWE010000003">
    <property type="protein sequence ID" value="KAK7959066.1"/>
    <property type="molecule type" value="Genomic_DNA"/>
</dbReference>
<feature type="transmembrane region" description="Helical" evidence="9">
    <location>
        <begin position="264"/>
        <end position="283"/>
    </location>
</feature>
<keyword evidence="8 9" id="KW-0472">Membrane</keyword>
<feature type="transmembrane region" description="Helical" evidence="9">
    <location>
        <begin position="127"/>
        <end position="151"/>
    </location>
</feature>
<dbReference type="Gene3D" id="1.20.120.1780">
    <property type="entry name" value="UbiA prenyltransferase"/>
    <property type="match status" value="1"/>
</dbReference>
<dbReference type="PANTHER" id="PTHR11048:SF28">
    <property type="entry name" value="4-HYDROXYBENZOATE POLYPRENYLTRANSFERASE, MITOCHONDRIAL"/>
    <property type="match status" value="1"/>
</dbReference>
<feature type="transmembrane region" description="Helical" evidence="9">
    <location>
        <begin position="328"/>
        <end position="345"/>
    </location>
</feature>
<dbReference type="InterPro" id="IPR039653">
    <property type="entry name" value="Prenyltransferase"/>
</dbReference>
<comment type="cofactor">
    <cofactor evidence="1">
        <name>Mg(2+)</name>
        <dbReference type="ChEBI" id="CHEBI:18420"/>
    </cofactor>
</comment>
<dbReference type="PANTHER" id="PTHR11048">
    <property type="entry name" value="PRENYLTRANSFERASES"/>
    <property type="match status" value="1"/>
</dbReference>
<evidence type="ECO:0000256" key="4">
    <source>
        <dbReference type="ARBA" id="ARBA00005985"/>
    </source>
</evidence>
<evidence type="ECO:0000256" key="5">
    <source>
        <dbReference type="ARBA" id="ARBA00022679"/>
    </source>
</evidence>
<dbReference type="GeneID" id="92073204"/>
<feature type="transmembrane region" description="Helical" evidence="9">
    <location>
        <begin position="290"/>
        <end position="308"/>
    </location>
</feature>
<dbReference type="Pfam" id="PF01040">
    <property type="entry name" value="UbiA"/>
    <property type="match status" value="1"/>
</dbReference>
<dbReference type="Gene3D" id="1.10.357.140">
    <property type="entry name" value="UbiA prenyltransferase"/>
    <property type="match status" value="1"/>
</dbReference>
<evidence type="ECO:0000256" key="3">
    <source>
        <dbReference type="ARBA" id="ARBA00004721"/>
    </source>
</evidence>
<dbReference type="InterPro" id="IPR000537">
    <property type="entry name" value="UbiA_prenyltransferase"/>
</dbReference>
<name>A0ABR1QLG1_9PEZI</name>
<dbReference type="Proteomes" id="UP001391051">
    <property type="component" value="Unassembled WGS sequence"/>
</dbReference>
<evidence type="ECO:0000256" key="9">
    <source>
        <dbReference type="SAM" id="Phobius"/>
    </source>
</evidence>
<evidence type="ECO:0000256" key="7">
    <source>
        <dbReference type="ARBA" id="ARBA00022989"/>
    </source>
</evidence>
<evidence type="ECO:0000256" key="6">
    <source>
        <dbReference type="ARBA" id="ARBA00022692"/>
    </source>
</evidence>
<comment type="similarity">
    <text evidence="4">Belongs to the UbiA prenyltransferase family.</text>
</comment>
<feature type="transmembrane region" description="Helical" evidence="9">
    <location>
        <begin position="224"/>
        <end position="244"/>
    </location>
</feature>
<proteinExistence type="inferred from homology"/>
<keyword evidence="5" id="KW-0808">Transferase</keyword>
<evidence type="ECO:0000256" key="2">
    <source>
        <dbReference type="ARBA" id="ARBA00004141"/>
    </source>
</evidence>
<feature type="transmembrane region" description="Helical" evidence="9">
    <location>
        <begin position="89"/>
        <end position="107"/>
    </location>
</feature>
<dbReference type="InterPro" id="IPR044878">
    <property type="entry name" value="UbiA_sf"/>
</dbReference>
<evidence type="ECO:0000256" key="8">
    <source>
        <dbReference type="ARBA" id="ARBA00023136"/>
    </source>
</evidence>
<organism evidence="10 11">
    <name type="scientific">Apiospora aurea</name>
    <dbReference type="NCBI Taxonomy" id="335848"/>
    <lineage>
        <taxon>Eukaryota</taxon>
        <taxon>Fungi</taxon>
        <taxon>Dikarya</taxon>
        <taxon>Ascomycota</taxon>
        <taxon>Pezizomycotina</taxon>
        <taxon>Sordariomycetes</taxon>
        <taxon>Xylariomycetidae</taxon>
        <taxon>Amphisphaeriales</taxon>
        <taxon>Apiosporaceae</taxon>
        <taxon>Apiospora</taxon>
    </lineage>
</organism>
<comment type="caution">
    <text evidence="10">The sequence shown here is derived from an EMBL/GenBank/DDBJ whole genome shotgun (WGS) entry which is preliminary data.</text>
</comment>
<evidence type="ECO:0000313" key="10">
    <source>
        <dbReference type="EMBL" id="KAK7959066.1"/>
    </source>
</evidence>
<feature type="transmembrane region" description="Helical" evidence="9">
    <location>
        <begin position="182"/>
        <end position="203"/>
    </location>
</feature>
<keyword evidence="7 9" id="KW-1133">Transmembrane helix</keyword>
<evidence type="ECO:0000256" key="1">
    <source>
        <dbReference type="ARBA" id="ARBA00001946"/>
    </source>
</evidence>
<reference evidence="10 11" key="1">
    <citation type="submission" date="2023-01" db="EMBL/GenBank/DDBJ databases">
        <title>Analysis of 21 Apiospora genomes using comparative genomics revels a genus with tremendous synthesis potential of carbohydrate active enzymes and secondary metabolites.</title>
        <authorList>
            <person name="Sorensen T."/>
        </authorList>
    </citation>
    <scope>NUCLEOTIDE SEQUENCE [LARGE SCALE GENOMIC DNA]</scope>
    <source>
        <strain evidence="10 11">CBS 24483</strain>
    </source>
</reference>
<accession>A0ABR1QLG1</accession>
<comment type="pathway">
    <text evidence="3">Secondary metabolite biosynthesis; terpenoid biosynthesis.</text>
</comment>
<dbReference type="CDD" id="cd13959">
    <property type="entry name" value="PT_UbiA_COQ2"/>
    <property type="match status" value="1"/>
</dbReference>
<protein>
    <submittedName>
        <fullName evidence="10">Uncharacterized protein</fullName>
    </submittedName>
</protein>